<feature type="domain" description="ABC transporter" evidence="6">
    <location>
        <begin position="16"/>
        <end position="267"/>
    </location>
</feature>
<dbReference type="GO" id="GO:0005524">
    <property type="term" value="F:ATP binding"/>
    <property type="evidence" value="ECO:0007669"/>
    <property type="project" value="UniProtKB-KW"/>
</dbReference>
<dbReference type="Proteomes" id="UP001204621">
    <property type="component" value="Unassembled WGS sequence"/>
</dbReference>
<dbReference type="SUPFAM" id="SSF52540">
    <property type="entry name" value="P-loop containing nucleoside triphosphate hydrolases"/>
    <property type="match status" value="2"/>
</dbReference>
<evidence type="ECO:0000256" key="4">
    <source>
        <dbReference type="ARBA" id="ARBA00022741"/>
    </source>
</evidence>
<keyword evidence="3" id="KW-1003">Cell membrane</keyword>
<keyword evidence="8" id="KW-1185">Reference proteome</keyword>
<keyword evidence="2" id="KW-0813">Transport</keyword>
<evidence type="ECO:0000256" key="2">
    <source>
        <dbReference type="ARBA" id="ARBA00022448"/>
    </source>
</evidence>
<feature type="domain" description="ABC transporter" evidence="6">
    <location>
        <begin position="289"/>
        <end position="537"/>
    </location>
</feature>
<dbReference type="SMART" id="SM00382">
    <property type="entry name" value="AAA"/>
    <property type="match status" value="2"/>
</dbReference>
<dbReference type="InterPro" id="IPR027417">
    <property type="entry name" value="P-loop_NTPase"/>
</dbReference>
<comment type="similarity">
    <text evidence="1">Belongs to the ABC transporter superfamily.</text>
</comment>
<dbReference type="PANTHER" id="PTHR43776">
    <property type="entry name" value="TRANSPORT ATP-BINDING PROTEIN"/>
    <property type="match status" value="1"/>
</dbReference>
<dbReference type="Gene3D" id="3.40.50.300">
    <property type="entry name" value="P-loop containing nucleotide triphosphate hydrolases"/>
    <property type="match status" value="2"/>
</dbReference>
<dbReference type="RefSeq" id="WP_258812152.1">
    <property type="nucleotide sequence ID" value="NZ_JANUGU010000003.1"/>
</dbReference>
<dbReference type="PROSITE" id="PS50893">
    <property type="entry name" value="ABC_TRANSPORTER_2"/>
    <property type="match status" value="2"/>
</dbReference>
<accession>A0ABT2CYB7</accession>
<dbReference type="NCBIfam" id="NF007739">
    <property type="entry name" value="PRK10419.1"/>
    <property type="match status" value="2"/>
</dbReference>
<organism evidence="7 8">
    <name type="scientific">Massilia terrae</name>
    <dbReference type="NCBI Taxonomy" id="1811224"/>
    <lineage>
        <taxon>Bacteria</taxon>
        <taxon>Pseudomonadati</taxon>
        <taxon>Pseudomonadota</taxon>
        <taxon>Betaproteobacteria</taxon>
        <taxon>Burkholderiales</taxon>
        <taxon>Oxalobacteraceae</taxon>
        <taxon>Telluria group</taxon>
        <taxon>Massilia</taxon>
    </lineage>
</organism>
<dbReference type="InterPro" id="IPR003593">
    <property type="entry name" value="AAA+_ATPase"/>
</dbReference>
<reference evidence="7 8" key="1">
    <citation type="submission" date="2022-08" db="EMBL/GenBank/DDBJ databases">
        <title>Reclassification of Massilia species as members of the genera Telluria, Duganella, Pseudoduganella, Mokoshia gen. nov. and Zemynaea gen. nov. using orthogonal and non-orthogonal genome-based approaches.</title>
        <authorList>
            <person name="Bowman J.P."/>
        </authorList>
    </citation>
    <scope>NUCLEOTIDE SEQUENCE [LARGE SCALE GENOMIC DNA]</scope>
    <source>
        <strain evidence="7 8">JCM 31606</strain>
    </source>
</reference>
<evidence type="ECO:0000256" key="1">
    <source>
        <dbReference type="ARBA" id="ARBA00005417"/>
    </source>
</evidence>
<evidence type="ECO:0000259" key="6">
    <source>
        <dbReference type="PROSITE" id="PS50893"/>
    </source>
</evidence>
<dbReference type="InterPro" id="IPR003439">
    <property type="entry name" value="ABC_transporter-like_ATP-bd"/>
</dbReference>
<dbReference type="EMBL" id="JANUGU010000003">
    <property type="protein sequence ID" value="MCS0658967.1"/>
    <property type="molecule type" value="Genomic_DNA"/>
</dbReference>
<evidence type="ECO:0000256" key="3">
    <source>
        <dbReference type="ARBA" id="ARBA00022475"/>
    </source>
</evidence>
<keyword evidence="3" id="KW-0472">Membrane</keyword>
<dbReference type="InterPro" id="IPR013563">
    <property type="entry name" value="Oligopep_ABC_C"/>
</dbReference>
<dbReference type="InterPro" id="IPR050319">
    <property type="entry name" value="ABC_transp_ATP-bind"/>
</dbReference>
<dbReference type="Pfam" id="PF08352">
    <property type="entry name" value="oligo_HPY"/>
    <property type="match status" value="2"/>
</dbReference>
<comment type="caution">
    <text evidence="7">The sequence shown here is derived from an EMBL/GenBank/DDBJ whole genome shotgun (WGS) entry which is preliminary data.</text>
</comment>
<sequence>MNSLSIAPLQQSAPVLAIEQLCIGVRRADRSLRRVVDTVDLHIDAGEIVALVGESGSGKTMIGRAVLQLLPSAVHVESGSIRLCGRDLLQCGPAAMQAVRGSEVGMVFQEPLVSLNPALRIGVQMMESLRQHRTMSEEAARAACLAMLARVRIVRPEACFDAYPHEFSGGMRQRIMLASVMLARPKLLIADEPTTALDALSQKEVMDIMAELAFEFGTAVLLVSHDLGLVSHYAQRVVVMRLGQLIETGTTRDILLAPTHAYTRALLDALPSRRDVDPDKRIGDKLIEVRRLCVSFAGKAERFWRKAARTMAVNCVDLDIRKGETLAVVGESGSGKTTIGRTLTRLAREAGGTIRFNGEDVAAFEGRRLQEYRRQIQMVFQDPFSSLDPRMNLTQIVAEGLRNVPDLNRQQRLERARLMLREVGITEEQLERFPHELSGGQRQRVCIARAIVGEPQLVVADEPVSALDLTIQKQVLDLLVGLQAKFGFTYLFISHDLGVVEQIADRVAVMYRGRIIEIGSRQAIYGDARHPYTLTLLRSTPRLKRSRDGGYHLSTPELAAPPAPEGFDYFNEHATGDLVMVTVGDDHAVACVARG</sequence>
<dbReference type="NCBIfam" id="NF008453">
    <property type="entry name" value="PRK11308.1"/>
    <property type="match status" value="2"/>
</dbReference>
<evidence type="ECO:0000313" key="8">
    <source>
        <dbReference type="Proteomes" id="UP001204621"/>
    </source>
</evidence>
<proteinExistence type="inferred from homology"/>
<keyword evidence="5 7" id="KW-0067">ATP-binding</keyword>
<protein>
    <submittedName>
        <fullName evidence="7">ABC transporter ATP-binding protein</fullName>
    </submittedName>
</protein>
<evidence type="ECO:0000256" key="5">
    <source>
        <dbReference type="ARBA" id="ARBA00022840"/>
    </source>
</evidence>
<dbReference type="InterPro" id="IPR017871">
    <property type="entry name" value="ABC_transporter-like_CS"/>
</dbReference>
<name>A0ABT2CYB7_9BURK</name>
<keyword evidence="4" id="KW-0547">Nucleotide-binding</keyword>
<gene>
    <name evidence="7" type="ORF">NX778_12925</name>
</gene>
<evidence type="ECO:0000313" key="7">
    <source>
        <dbReference type="EMBL" id="MCS0658967.1"/>
    </source>
</evidence>
<dbReference type="PANTHER" id="PTHR43776:SF7">
    <property type="entry name" value="D,D-DIPEPTIDE TRANSPORT ATP-BINDING PROTEIN DDPF-RELATED"/>
    <property type="match status" value="1"/>
</dbReference>
<dbReference type="Pfam" id="PF00005">
    <property type="entry name" value="ABC_tran"/>
    <property type="match status" value="2"/>
</dbReference>
<dbReference type="PROSITE" id="PS00211">
    <property type="entry name" value="ABC_TRANSPORTER_1"/>
    <property type="match status" value="2"/>
</dbReference>
<dbReference type="CDD" id="cd03257">
    <property type="entry name" value="ABC_NikE_OppD_transporters"/>
    <property type="match status" value="2"/>
</dbReference>